<organism evidence="3 4">
    <name type="scientific">Nocardioides baekrokdamisoli</name>
    <dbReference type="NCBI Taxonomy" id="1804624"/>
    <lineage>
        <taxon>Bacteria</taxon>
        <taxon>Bacillati</taxon>
        <taxon>Actinomycetota</taxon>
        <taxon>Actinomycetes</taxon>
        <taxon>Propionibacteriales</taxon>
        <taxon>Nocardioidaceae</taxon>
        <taxon>Nocardioides</taxon>
    </lineage>
</organism>
<dbReference type="Proteomes" id="UP000271573">
    <property type="component" value="Chromosome"/>
</dbReference>
<proteinExistence type="predicted"/>
<dbReference type="Pfam" id="PF13193">
    <property type="entry name" value="AMP-binding_C"/>
    <property type="match status" value="1"/>
</dbReference>
<dbReference type="InterPro" id="IPR000873">
    <property type="entry name" value="AMP-dep_synth/lig_dom"/>
</dbReference>
<keyword evidence="4" id="KW-1185">Reference proteome</keyword>
<keyword evidence="3" id="KW-0436">Ligase</keyword>
<name>A0A3G9IVX4_9ACTN</name>
<dbReference type="InterPro" id="IPR045851">
    <property type="entry name" value="AMP-bd_C_sf"/>
</dbReference>
<dbReference type="AlphaFoldDB" id="A0A3G9IVX4"/>
<sequence>MVNASERDGVVERIQAVRAWWESDDPAPWIAETSGSTGRPKQVQLSRDAVRAAVAASAQRIGATGRWALAVPPEFVGGFNVIVRSLAAGHVPVVVEDLDFSRVDADFLSLVPTQLHRVLDAPDDLRRFHTILVGGGPSDAAVRTRAKEAGLNVVATYGMAETCGGVVYDGRPLEGVRIGIGDDARIRISGPTLFDGYAGIPGSGPDEGWFTTADAGSFTDGVLAVFGRVDDMVITGGVKVATPAVAARLRQHQWVRTAEVLGVPDPEWGQRVVAFVVGEVDLDDARDWVGETLPRSWAPRQIVPLTRMPLLDNGKVDRQALLELA</sequence>
<dbReference type="InterPro" id="IPR042099">
    <property type="entry name" value="ANL_N_sf"/>
</dbReference>
<feature type="domain" description="AMP-dependent synthetase/ligase" evidence="1">
    <location>
        <begin position="20"/>
        <end position="172"/>
    </location>
</feature>
<gene>
    <name evidence="3" type="ORF">Back2_21280</name>
</gene>
<dbReference type="RefSeq" id="WP_125569232.1">
    <property type="nucleotide sequence ID" value="NZ_AP019307.1"/>
</dbReference>
<dbReference type="PANTHER" id="PTHR43767:SF1">
    <property type="entry name" value="NONRIBOSOMAL PEPTIDE SYNTHASE PES1 (EUROFUNG)-RELATED"/>
    <property type="match status" value="1"/>
</dbReference>
<dbReference type="InterPro" id="IPR050237">
    <property type="entry name" value="ATP-dep_AMP-bd_enzyme"/>
</dbReference>
<dbReference type="Gene3D" id="3.30.300.30">
    <property type="match status" value="1"/>
</dbReference>
<evidence type="ECO:0000313" key="3">
    <source>
        <dbReference type="EMBL" id="BBH17841.1"/>
    </source>
</evidence>
<evidence type="ECO:0000259" key="2">
    <source>
        <dbReference type="Pfam" id="PF13193"/>
    </source>
</evidence>
<reference evidence="3 4" key="1">
    <citation type="submission" date="2018-11" db="EMBL/GenBank/DDBJ databases">
        <title>Complete genome sequence of Nocardioides baekrokdamisoli strain KCTC 39748.</title>
        <authorList>
            <person name="Kang S.W."/>
            <person name="Lee K.C."/>
            <person name="Kim K.K."/>
            <person name="Kim J.S."/>
            <person name="Kim D.S."/>
            <person name="Ko S.H."/>
            <person name="Yang S.H."/>
            <person name="Shin Y.K."/>
            <person name="Lee J.S."/>
        </authorList>
    </citation>
    <scope>NUCLEOTIDE SEQUENCE [LARGE SCALE GENOMIC DNA]</scope>
    <source>
        <strain evidence="3 4">KCTC 39748</strain>
    </source>
</reference>
<dbReference type="EMBL" id="AP019307">
    <property type="protein sequence ID" value="BBH17841.1"/>
    <property type="molecule type" value="Genomic_DNA"/>
</dbReference>
<dbReference type="KEGG" id="nbe:Back2_21280"/>
<accession>A0A3G9IVX4</accession>
<feature type="domain" description="AMP-binding enzyme C-terminal" evidence="2">
    <location>
        <begin position="248"/>
        <end position="315"/>
    </location>
</feature>
<evidence type="ECO:0000259" key="1">
    <source>
        <dbReference type="Pfam" id="PF00501"/>
    </source>
</evidence>
<dbReference type="OrthoDB" id="9803968at2"/>
<protein>
    <submittedName>
        <fullName evidence="3">Putative O-succinylbenzoic acid--CoA ligase MenE</fullName>
    </submittedName>
</protein>
<dbReference type="GO" id="GO:0016878">
    <property type="term" value="F:acid-thiol ligase activity"/>
    <property type="evidence" value="ECO:0007669"/>
    <property type="project" value="UniProtKB-ARBA"/>
</dbReference>
<dbReference type="InterPro" id="IPR025110">
    <property type="entry name" value="AMP-bd_C"/>
</dbReference>
<dbReference type="PANTHER" id="PTHR43767">
    <property type="entry name" value="LONG-CHAIN-FATTY-ACID--COA LIGASE"/>
    <property type="match status" value="1"/>
</dbReference>
<dbReference type="Gene3D" id="3.40.50.12780">
    <property type="entry name" value="N-terminal domain of ligase-like"/>
    <property type="match status" value="1"/>
</dbReference>
<evidence type="ECO:0000313" key="4">
    <source>
        <dbReference type="Proteomes" id="UP000271573"/>
    </source>
</evidence>
<dbReference type="Pfam" id="PF00501">
    <property type="entry name" value="AMP-binding"/>
    <property type="match status" value="1"/>
</dbReference>
<dbReference type="SUPFAM" id="SSF56801">
    <property type="entry name" value="Acetyl-CoA synthetase-like"/>
    <property type="match status" value="1"/>
</dbReference>